<dbReference type="SMART" id="SM00967">
    <property type="entry name" value="SpoU_sub_bind"/>
    <property type="match status" value="1"/>
</dbReference>
<reference evidence="4" key="1">
    <citation type="submission" date="2018-05" db="EMBL/GenBank/DDBJ databases">
        <authorList>
            <person name="Lanie J.A."/>
            <person name="Ng W.-L."/>
            <person name="Kazmierczak K.M."/>
            <person name="Andrzejewski T.M."/>
            <person name="Davidsen T.M."/>
            <person name="Wayne K.J."/>
            <person name="Tettelin H."/>
            <person name="Glass J.I."/>
            <person name="Rusch D."/>
            <person name="Podicherti R."/>
            <person name="Tsui H.-C.T."/>
            <person name="Winkler M.E."/>
        </authorList>
    </citation>
    <scope>NUCLEOTIDE SEQUENCE</scope>
</reference>
<gene>
    <name evidence="4" type="ORF">METZ01_LOCUS33266</name>
</gene>
<feature type="domain" description="RNA 2-O ribose methyltransferase substrate binding" evidence="3">
    <location>
        <begin position="14"/>
        <end position="90"/>
    </location>
</feature>
<keyword evidence="2" id="KW-0808">Transferase</keyword>
<dbReference type="NCBIfam" id="TIGR00186">
    <property type="entry name" value="rRNA_methyl_3"/>
    <property type="match status" value="1"/>
</dbReference>
<dbReference type="InterPro" id="IPR029026">
    <property type="entry name" value="tRNA_m1G_MTases_N"/>
</dbReference>
<dbReference type="InterPro" id="IPR001537">
    <property type="entry name" value="SpoU_MeTrfase"/>
</dbReference>
<name>A0A381QM47_9ZZZZ</name>
<dbReference type="InterPro" id="IPR029064">
    <property type="entry name" value="Ribosomal_eL30-like_sf"/>
</dbReference>
<evidence type="ECO:0000256" key="2">
    <source>
        <dbReference type="ARBA" id="ARBA00022679"/>
    </source>
</evidence>
<dbReference type="GO" id="GO:0006396">
    <property type="term" value="P:RNA processing"/>
    <property type="evidence" value="ECO:0007669"/>
    <property type="project" value="InterPro"/>
</dbReference>
<dbReference type="Gene3D" id="3.30.1330.30">
    <property type="match status" value="1"/>
</dbReference>
<dbReference type="Pfam" id="PF00588">
    <property type="entry name" value="SpoU_methylase"/>
    <property type="match status" value="1"/>
</dbReference>
<dbReference type="SUPFAM" id="SSF55315">
    <property type="entry name" value="L30e-like"/>
    <property type="match status" value="1"/>
</dbReference>
<evidence type="ECO:0000256" key="1">
    <source>
        <dbReference type="ARBA" id="ARBA00022603"/>
    </source>
</evidence>
<dbReference type="Pfam" id="PF08032">
    <property type="entry name" value="SpoU_sub_bind"/>
    <property type="match status" value="1"/>
</dbReference>
<dbReference type="InterPro" id="IPR004441">
    <property type="entry name" value="rRNA_MeTrfase_TrmH"/>
</dbReference>
<evidence type="ECO:0000313" key="4">
    <source>
        <dbReference type="EMBL" id="SUZ80412.1"/>
    </source>
</evidence>
<dbReference type="GO" id="GO:0008173">
    <property type="term" value="F:RNA methyltransferase activity"/>
    <property type="evidence" value="ECO:0007669"/>
    <property type="project" value="InterPro"/>
</dbReference>
<dbReference type="InterPro" id="IPR029028">
    <property type="entry name" value="Alpha/beta_knot_MTases"/>
</dbReference>
<dbReference type="PANTHER" id="PTHR46429:SF1">
    <property type="entry name" value="23S RRNA (GUANOSINE-2'-O-)-METHYLTRANSFERASE RLMB"/>
    <property type="match status" value="1"/>
</dbReference>
<keyword evidence="1" id="KW-0489">Methyltransferase</keyword>
<dbReference type="GO" id="GO:0005829">
    <property type="term" value="C:cytosol"/>
    <property type="evidence" value="ECO:0007669"/>
    <property type="project" value="TreeGrafter"/>
</dbReference>
<dbReference type="SUPFAM" id="SSF75217">
    <property type="entry name" value="alpha/beta knot"/>
    <property type="match status" value="1"/>
</dbReference>
<dbReference type="CDD" id="cd18103">
    <property type="entry name" value="SpoU-like_RlmB"/>
    <property type="match status" value="1"/>
</dbReference>
<organism evidence="4">
    <name type="scientific">marine metagenome</name>
    <dbReference type="NCBI Taxonomy" id="408172"/>
    <lineage>
        <taxon>unclassified sequences</taxon>
        <taxon>metagenomes</taxon>
        <taxon>ecological metagenomes</taxon>
    </lineage>
</organism>
<dbReference type="PANTHER" id="PTHR46429">
    <property type="entry name" value="23S RRNA (GUANOSINE-2'-O-)-METHYLTRANSFERASE RLMB"/>
    <property type="match status" value="1"/>
</dbReference>
<dbReference type="GO" id="GO:0003723">
    <property type="term" value="F:RNA binding"/>
    <property type="evidence" value="ECO:0007669"/>
    <property type="project" value="InterPro"/>
</dbReference>
<proteinExistence type="predicted"/>
<accession>A0A381QM47</accession>
<feature type="non-terminal residue" evidence="4">
    <location>
        <position position="1"/>
    </location>
</feature>
<evidence type="ECO:0000259" key="3">
    <source>
        <dbReference type="SMART" id="SM00967"/>
    </source>
</evidence>
<sequence length="265" mass="29321">VFENERKESTNMSYVIGLRAVEHLLSLNNIKIRKLYVEYHPVNKRILSLINEVRKRNIDISEANRGRLTQICGVSNHQGIVAVIKRKSFIDESSLRTFIETRLSKKSASPIFILILDGIQDPHNLGACLRTANACGVDVVITSKRDSVSLNPTVSKVSSGGSESLLFSSVKNIEKVLEWLSDYGVVLIGTSDSVEDNLFDSDLCRPLAFVMGSEDKGLRKSTKNRCDEIVSLPMSGTVSSLNVSVATGICLYEALRQRTSTKRKS</sequence>
<dbReference type="EMBL" id="UINC01001427">
    <property type="protein sequence ID" value="SUZ80412.1"/>
    <property type="molecule type" value="Genomic_DNA"/>
</dbReference>
<dbReference type="GO" id="GO:0032259">
    <property type="term" value="P:methylation"/>
    <property type="evidence" value="ECO:0007669"/>
    <property type="project" value="UniProtKB-KW"/>
</dbReference>
<dbReference type="InterPro" id="IPR013123">
    <property type="entry name" value="SpoU_subst-bd"/>
</dbReference>
<protein>
    <recommendedName>
        <fullName evidence="3">RNA 2-O ribose methyltransferase substrate binding domain-containing protein</fullName>
    </recommendedName>
</protein>
<dbReference type="AlphaFoldDB" id="A0A381QM47"/>
<dbReference type="Gene3D" id="3.40.1280.10">
    <property type="match status" value="1"/>
</dbReference>